<evidence type="ECO:0000313" key="2">
    <source>
        <dbReference type="Proteomes" id="UP001165962"/>
    </source>
</evidence>
<dbReference type="Proteomes" id="UP001165962">
    <property type="component" value="Unassembled WGS sequence"/>
</dbReference>
<reference evidence="1" key="1">
    <citation type="submission" date="2020-03" db="EMBL/GenBank/DDBJ databases">
        <title>Draft sequencing of Paenibacilllus sp. S3N08.</title>
        <authorList>
            <person name="Kim D.-U."/>
        </authorList>
    </citation>
    <scope>NUCLEOTIDE SEQUENCE</scope>
    <source>
        <strain evidence="1">S3N08</strain>
    </source>
</reference>
<dbReference type="EMBL" id="JAAOIW010000009">
    <property type="protein sequence ID" value="NHN32711.1"/>
    <property type="molecule type" value="Genomic_DNA"/>
</dbReference>
<sequence>MKYSLSYQDIVEIMGERGLKIRWNRGLFDTFTCTPNLPEEWPIMSLKAIKAFGKEFDTSIERCHRNIKINITVEGNVSSYICMAGEKITIKL</sequence>
<name>A0ABX0JFT1_9BACL</name>
<accession>A0ABX0JFT1</accession>
<evidence type="ECO:0000313" key="1">
    <source>
        <dbReference type="EMBL" id="NHN32711.1"/>
    </source>
</evidence>
<proteinExistence type="predicted"/>
<gene>
    <name evidence="1" type="ORF">G9U52_23085</name>
</gene>
<comment type="caution">
    <text evidence="1">The sequence shown here is derived from an EMBL/GenBank/DDBJ whole genome shotgun (WGS) entry which is preliminary data.</text>
</comment>
<keyword evidence="2" id="KW-1185">Reference proteome</keyword>
<organism evidence="1 2">
    <name type="scientific">Paenibacillus agricola</name>
    <dbReference type="NCBI Taxonomy" id="2716264"/>
    <lineage>
        <taxon>Bacteria</taxon>
        <taxon>Bacillati</taxon>
        <taxon>Bacillota</taxon>
        <taxon>Bacilli</taxon>
        <taxon>Bacillales</taxon>
        <taxon>Paenibacillaceae</taxon>
        <taxon>Paenibacillus</taxon>
    </lineage>
</organism>
<protein>
    <submittedName>
        <fullName evidence="1">Uncharacterized protein</fullName>
    </submittedName>
</protein>